<feature type="non-terminal residue" evidence="1">
    <location>
        <position position="128"/>
    </location>
</feature>
<dbReference type="InterPro" id="IPR012337">
    <property type="entry name" value="RNaseH-like_sf"/>
</dbReference>
<gene>
    <name evidence="1" type="ORF">BGZ99_003548</name>
</gene>
<evidence type="ECO:0000313" key="1">
    <source>
        <dbReference type="EMBL" id="KAG0301147.1"/>
    </source>
</evidence>
<dbReference type="Proteomes" id="UP000738325">
    <property type="component" value="Unassembled WGS sequence"/>
</dbReference>
<comment type="caution">
    <text evidence="1">The sequence shown here is derived from an EMBL/GenBank/DDBJ whole genome shotgun (WGS) entry which is preliminary data.</text>
</comment>
<organism evidence="1 2">
    <name type="scientific">Dissophora globulifera</name>
    <dbReference type="NCBI Taxonomy" id="979702"/>
    <lineage>
        <taxon>Eukaryota</taxon>
        <taxon>Fungi</taxon>
        <taxon>Fungi incertae sedis</taxon>
        <taxon>Mucoromycota</taxon>
        <taxon>Mortierellomycotina</taxon>
        <taxon>Mortierellomycetes</taxon>
        <taxon>Mortierellales</taxon>
        <taxon>Mortierellaceae</taxon>
        <taxon>Dissophora</taxon>
    </lineage>
</organism>
<name>A0A9P6UHV3_9FUNG</name>
<dbReference type="OrthoDB" id="2444498at2759"/>
<dbReference type="SUPFAM" id="SSF53098">
    <property type="entry name" value="Ribonuclease H-like"/>
    <property type="match status" value="1"/>
</dbReference>
<reference evidence="1" key="1">
    <citation type="journal article" date="2020" name="Fungal Divers.">
        <title>Resolving the Mortierellaceae phylogeny through synthesis of multi-gene phylogenetics and phylogenomics.</title>
        <authorList>
            <person name="Vandepol N."/>
            <person name="Liber J."/>
            <person name="Desiro A."/>
            <person name="Na H."/>
            <person name="Kennedy M."/>
            <person name="Barry K."/>
            <person name="Grigoriev I.V."/>
            <person name="Miller A.N."/>
            <person name="O'Donnell K."/>
            <person name="Stajich J.E."/>
            <person name="Bonito G."/>
        </authorList>
    </citation>
    <scope>NUCLEOTIDE SEQUENCE</scope>
    <source>
        <strain evidence="1">REB-010B</strain>
    </source>
</reference>
<dbReference type="EMBL" id="JAAAIP010002226">
    <property type="protein sequence ID" value="KAG0301147.1"/>
    <property type="molecule type" value="Genomic_DNA"/>
</dbReference>
<accession>A0A9P6UHV3</accession>
<keyword evidence="2" id="KW-1185">Reference proteome</keyword>
<evidence type="ECO:0000313" key="2">
    <source>
        <dbReference type="Proteomes" id="UP000738325"/>
    </source>
</evidence>
<protein>
    <submittedName>
        <fullName evidence="1">Uncharacterized protein</fullName>
    </submittedName>
</protein>
<sequence>MSGSGLSDERLKAKDLGRLMLSDQDITTLREVIEVLSPSADFTQWAGNTGNPTISQVYPRILEMISAPNTCVTDEARVLRESLDSGLEASWLLNSIPPFMILAMYLNPASASHTFLDRLSSTGGITYR</sequence>
<proteinExistence type="predicted"/>
<dbReference type="AlphaFoldDB" id="A0A9P6UHV3"/>